<dbReference type="SUPFAM" id="SSF141571">
    <property type="entry name" value="Pentapeptide repeat-like"/>
    <property type="match status" value="1"/>
</dbReference>
<dbReference type="AlphaFoldDB" id="E8X1L3"/>
<dbReference type="STRING" id="1198114.AciX9_3237"/>
<sequence length="106" mass="11313">MKITEVTEQIEAVHDDLTGSSFIDVNLASATFSNVNLACADFESACLNDVKLHNVTCLRMQIYDADLSGVTIAESNTETMTIDGITVAALMAAYRKCGPNPTPPGE</sequence>
<dbReference type="KEGG" id="acm:AciX9_3237"/>
<reference evidence="2" key="1">
    <citation type="submission" date="2011-01" db="EMBL/GenBank/DDBJ databases">
        <title>Complete sequence of chromosome of Acidobacterium sp. MP5ACTX9.</title>
        <authorList>
            <consortium name="US DOE Joint Genome Institute"/>
            <person name="Lucas S."/>
            <person name="Copeland A."/>
            <person name="Lapidus A."/>
            <person name="Cheng J.-F."/>
            <person name="Goodwin L."/>
            <person name="Pitluck S."/>
            <person name="Teshima H."/>
            <person name="Detter J.C."/>
            <person name="Han C."/>
            <person name="Tapia R."/>
            <person name="Land M."/>
            <person name="Hauser L."/>
            <person name="Kyrpides N."/>
            <person name="Ivanova N."/>
            <person name="Ovchinnikova G."/>
            <person name="Pagani I."/>
            <person name="Rawat S.R."/>
            <person name="Mannisto M."/>
            <person name="Haggblom M.M."/>
            <person name="Woyke T."/>
        </authorList>
    </citation>
    <scope>NUCLEOTIDE SEQUENCE [LARGE SCALE GENOMIC DNA]</scope>
    <source>
        <strain evidence="2">MP5ACTX9</strain>
    </source>
</reference>
<dbReference type="Pfam" id="PF00805">
    <property type="entry name" value="Pentapeptide"/>
    <property type="match status" value="1"/>
</dbReference>
<dbReference type="HOGENOM" id="CLU_168989_0_0_0"/>
<accession>E8X1L3</accession>
<dbReference type="RefSeq" id="WP_013581560.1">
    <property type="nucleotide sequence ID" value="NC_015064.1"/>
</dbReference>
<dbReference type="PaxDb" id="1198114-AciX9_3237"/>
<evidence type="ECO:0000313" key="1">
    <source>
        <dbReference type="EMBL" id="ADW70248.1"/>
    </source>
</evidence>
<organism evidence="2">
    <name type="scientific">Granulicella tundricola (strain ATCC BAA-1859 / DSM 23138 / MP5ACTX9)</name>
    <dbReference type="NCBI Taxonomy" id="1198114"/>
    <lineage>
        <taxon>Bacteria</taxon>
        <taxon>Pseudomonadati</taxon>
        <taxon>Acidobacteriota</taxon>
        <taxon>Terriglobia</taxon>
        <taxon>Terriglobales</taxon>
        <taxon>Acidobacteriaceae</taxon>
        <taxon>Granulicella</taxon>
    </lineage>
</organism>
<keyword evidence="2" id="KW-1185">Reference proteome</keyword>
<proteinExistence type="predicted"/>
<dbReference type="Proteomes" id="UP000000343">
    <property type="component" value="Chromosome"/>
</dbReference>
<dbReference type="eggNOG" id="COG1357">
    <property type="taxonomic scope" value="Bacteria"/>
</dbReference>
<dbReference type="InterPro" id="IPR001646">
    <property type="entry name" value="5peptide_repeat"/>
</dbReference>
<name>E8X1L3_GRATM</name>
<dbReference type="OrthoDB" id="196288at2"/>
<dbReference type="EMBL" id="CP002480">
    <property type="protein sequence ID" value="ADW70248.1"/>
    <property type="molecule type" value="Genomic_DNA"/>
</dbReference>
<gene>
    <name evidence="1" type="ordered locus">AciX9_3237</name>
</gene>
<evidence type="ECO:0000313" key="2">
    <source>
        <dbReference type="Proteomes" id="UP000000343"/>
    </source>
</evidence>
<dbReference type="Gene3D" id="2.160.20.80">
    <property type="entry name" value="E3 ubiquitin-protein ligase SopA"/>
    <property type="match status" value="1"/>
</dbReference>
<protein>
    <submittedName>
        <fullName evidence="1">Pentapeptide repeat protein</fullName>
    </submittedName>
</protein>